<protein>
    <submittedName>
        <fullName evidence="1">Predicted protein</fullName>
    </submittedName>
</protein>
<gene>
    <name evidence="1" type="ORF">LACBIDRAFT_301260</name>
</gene>
<dbReference type="OrthoDB" id="3246846at2759"/>
<dbReference type="HOGENOM" id="CLU_2722595_0_0_1"/>
<dbReference type="EMBL" id="DS547091">
    <property type="protein sequence ID" value="EDR15867.1"/>
    <property type="molecule type" value="Genomic_DNA"/>
</dbReference>
<keyword evidence="2" id="KW-1185">Reference proteome</keyword>
<dbReference type="Proteomes" id="UP000001194">
    <property type="component" value="Unassembled WGS sequence"/>
</dbReference>
<accession>B0CRR1</accession>
<dbReference type="InParanoid" id="B0CRR1"/>
<evidence type="ECO:0000313" key="1">
    <source>
        <dbReference type="EMBL" id="EDR15867.1"/>
    </source>
</evidence>
<name>B0CRR1_LACBS</name>
<sequence length="86" mass="9644">MANVLNNVERSRNFKAKHLCNHLCSSSSALLTCDPTDLQSVGKSSSVSWQESLSGPKHAPVWTCVCKSNIFLYNFLCATRWLMRHS</sequence>
<dbReference type="GeneID" id="6069860"/>
<dbReference type="KEGG" id="lbc:LACBIDRAFT_301260"/>
<proteinExistence type="predicted"/>
<evidence type="ECO:0000313" key="2">
    <source>
        <dbReference type="Proteomes" id="UP000001194"/>
    </source>
</evidence>
<reference evidence="1 2" key="1">
    <citation type="journal article" date="2008" name="Nature">
        <title>The genome of Laccaria bicolor provides insights into mycorrhizal symbiosis.</title>
        <authorList>
            <person name="Martin F."/>
            <person name="Aerts A."/>
            <person name="Ahren D."/>
            <person name="Brun A."/>
            <person name="Danchin E.G.J."/>
            <person name="Duchaussoy F."/>
            <person name="Gibon J."/>
            <person name="Kohler A."/>
            <person name="Lindquist E."/>
            <person name="Pereda V."/>
            <person name="Salamov A."/>
            <person name="Shapiro H.J."/>
            <person name="Wuyts J."/>
            <person name="Blaudez D."/>
            <person name="Buee M."/>
            <person name="Brokstein P."/>
            <person name="Canbaeck B."/>
            <person name="Cohen D."/>
            <person name="Courty P.E."/>
            <person name="Coutinho P.M."/>
            <person name="Delaruelle C."/>
            <person name="Detter J.C."/>
            <person name="Deveau A."/>
            <person name="DiFazio S."/>
            <person name="Duplessis S."/>
            <person name="Fraissinet-Tachet L."/>
            <person name="Lucic E."/>
            <person name="Frey-Klett P."/>
            <person name="Fourrey C."/>
            <person name="Feussner I."/>
            <person name="Gay G."/>
            <person name="Grimwood J."/>
            <person name="Hoegger P.J."/>
            <person name="Jain P."/>
            <person name="Kilaru S."/>
            <person name="Labbe J."/>
            <person name="Lin Y.C."/>
            <person name="Legue V."/>
            <person name="Le Tacon F."/>
            <person name="Marmeisse R."/>
            <person name="Melayah D."/>
            <person name="Montanini B."/>
            <person name="Muratet M."/>
            <person name="Nehls U."/>
            <person name="Niculita-Hirzel H."/>
            <person name="Oudot-Le Secq M.P."/>
            <person name="Peter M."/>
            <person name="Quesneville H."/>
            <person name="Rajashekar B."/>
            <person name="Reich M."/>
            <person name="Rouhier N."/>
            <person name="Schmutz J."/>
            <person name="Yin T."/>
            <person name="Chalot M."/>
            <person name="Henrissat B."/>
            <person name="Kuees U."/>
            <person name="Lucas S."/>
            <person name="Van de Peer Y."/>
            <person name="Podila G.K."/>
            <person name="Polle A."/>
            <person name="Pukkila P.J."/>
            <person name="Richardson P.M."/>
            <person name="Rouze P."/>
            <person name="Sanders I.R."/>
            <person name="Stajich J.E."/>
            <person name="Tunlid A."/>
            <person name="Tuskan G."/>
            <person name="Grigoriev I.V."/>
        </authorList>
    </citation>
    <scope>NUCLEOTIDE SEQUENCE [LARGE SCALE GENOMIC DNA]</scope>
    <source>
        <strain evidence="2">S238N-H82 / ATCC MYA-4686</strain>
    </source>
</reference>
<dbReference type="AlphaFoldDB" id="B0CRR1"/>
<dbReference type="RefSeq" id="XP_001874075.1">
    <property type="nucleotide sequence ID" value="XM_001874040.1"/>
</dbReference>
<organism evidence="2">
    <name type="scientific">Laccaria bicolor (strain S238N-H82 / ATCC MYA-4686)</name>
    <name type="common">Bicoloured deceiver</name>
    <name type="synonym">Laccaria laccata var. bicolor</name>
    <dbReference type="NCBI Taxonomy" id="486041"/>
    <lineage>
        <taxon>Eukaryota</taxon>
        <taxon>Fungi</taxon>
        <taxon>Dikarya</taxon>
        <taxon>Basidiomycota</taxon>
        <taxon>Agaricomycotina</taxon>
        <taxon>Agaricomycetes</taxon>
        <taxon>Agaricomycetidae</taxon>
        <taxon>Agaricales</taxon>
        <taxon>Agaricineae</taxon>
        <taxon>Hydnangiaceae</taxon>
        <taxon>Laccaria</taxon>
    </lineage>
</organism>